<sequence length="122" mass="13121">MKKLAIVLTIIGVTAAFATLATGFGWAPYTYWGSGWGSGSSSSGLYYGSSGGYYGSSGGYLSSTRMSYWPSSSSGYSGYMPSSTTGVYVVPVGYCGSSFYPSSGSYYWPSSSRRRLMRRTYW</sequence>
<feature type="transmembrane region" description="Helical" evidence="1">
    <location>
        <begin position="88"/>
        <end position="109"/>
    </location>
</feature>
<evidence type="ECO:0000313" key="3">
    <source>
        <dbReference type="Proteomes" id="UP000006055"/>
    </source>
</evidence>
<dbReference type="AlphaFoldDB" id="I4CCE8"/>
<accession>I4CCE8</accession>
<name>I4CCE8_DESTA</name>
<keyword evidence="1" id="KW-1133">Transmembrane helix</keyword>
<evidence type="ECO:0000313" key="2">
    <source>
        <dbReference type="EMBL" id="AFM27239.1"/>
    </source>
</evidence>
<proteinExistence type="predicted"/>
<dbReference type="Proteomes" id="UP000006055">
    <property type="component" value="Chromosome"/>
</dbReference>
<dbReference type="KEGG" id="dti:Desti_4615"/>
<keyword evidence="1" id="KW-0472">Membrane</keyword>
<dbReference type="EMBL" id="CP003360">
    <property type="protein sequence ID" value="AFM27239.1"/>
    <property type="molecule type" value="Genomic_DNA"/>
</dbReference>
<keyword evidence="1" id="KW-0812">Transmembrane</keyword>
<evidence type="ECO:0000256" key="1">
    <source>
        <dbReference type="SAM" id="Phobius"/>
    </source>
</evidence>
<protein>
    <submittedName>
        <fullName evidence="2">Uncharacterized protein</fullName>
    </submittedName>
</protein>
<gene>
    <name evidence="2" type="ordered locus">Desti_4615</name>
</gene>
<dbReference type="RefSeq" id="WP_014812349.1">
    <property type="nucleotide sequence ID" value="NC_018025.1"/>
</dbReference>
<keyword evidence="3" id="KW-1185">Reference proteome</keyword>
<reference evidence="3" key="1">
    <citation type="submission" date="2012-06" db="EMBL/GenBank/DDBJ databases">
        <title>Complete sequence of chromosome of Desulfomonile tiedjei DSM 6799.</title>
        <authorList>
            <person name="Lucas S."/>
            <person name="Copeland A."/>
            <person name="Lapidus A."/>
            <person name="Glavina del Rio T."/>
            <person name="Dalin E."/>
            <person name="Tice H."/>
            <person name="Bruce D."/>
            <person name="Goodwin L."/>
            <person name="Pitluck S."/>
            <person name="Peters L."/>
            <person name="Ovchinnikova G."/>
            <person name="Zeytun A."/>
            <person name="Lu M."/>
            <person name="Kyrpides N."/>
            <person name="Mavromatis K."/>
            <person name="Ivanova N."/>
            <person name="Brettin T."/>
            <person name="Detter J.C."/>
            <person name="Han C."/>
            <person name="Larimer F."/>
            <person name="Land M."/>
            <person name="Hauser L."/>
            <person name="Markowitz V."/>
            <person name="Cheng J.-F."/>
            <person name="Hugenholtz P."/>
            <person name="Woyke T."/>
            <person name="Wu D."/>
            <person name="Spring S."/>
            <person name="Schroeder M."/>
            <person name="Brambilla E."/>
            <person name="Klenk H.-P."/>
            <person name="Eisen J.A."/>
        </authorList>
    </citation>
    <scope>NUCLEOTIDE SEQUENCE [LARGE SCALE GENOMIC DNA]</scope>
    <source>
        <strain evidence="3">ATCC 49306 / DSM 6799 / DCB-1</strain>
    </source>
</reference>
<organism evidence="2 3">
    <name type="scientific">Desulfomonile tiedjei (strain ATCC 49306 / DSM 6799 / DCB-1)</name>
    <dbReference type="NCBI Taxonomy" id="706587"/>
    <lineage>
        <taxon>Bacteria</taxon>
        <taxon>Pseudomonadati</taxon>
        <taxon>Thermodesulfobacteriota</taxon>
        <taxon>Desulfomonilia</taxon>
        <taxon>Desulfomonilales</taxon>
        <taxon>Desulfomonilaceae</taxon>
        <taxon>Desulfomonile</taxon>
    </lineage>
</organism>
<dbReference type="HOGENOM" id="CLU_2023029_0_0_7"/>